<evidence type="ECO:0000256" key="1">
    <source>
        <dbReference type="SAM" id="MobiDB-lite"/>
    </source>
</evidence>
<evidence type="ECO:0000313" key="3">
    <source>
        <dbReference type="EMBL" id="KAK5084410.1"/>
    </source>
</evidence>
<dbReference type="AlphaFoldDB" id="A0AAN7SXV3"/>
<dbReference type="PANTHER" id="PTHR21357">
    <property type="entry name" value="FAM172 FAMILY PROTEIN HOMOLOG CG10038"/>
    <property type="match status" value="1"/>
</dbReference>
<reference evidence="3 4" key="1">
    <citation type="submission" date="2023-08" db="EMBL/GenBank/DDBJ databases">
        <title>Black Yeasts Isolated from many extreme environments.</title>
        <authorList>
            <person name="Coleine C."/>
            <person name="Stajich J.E."/>
            <person name="Selbmann L."/>
        </authorList>
    </citation>
    <scope>NUCLEOTIDE SEQUENCE [LARGE SCALE GENOMIC DNA]</scope>
    <source>
        <strain evidence="3 4">CCFEE 5910</strain>
    </source>
</reference>
<dbReference type="InterPro" id="IPR053858">
    <property type="entry name" value="Arb2_dom"/>
</dbReference>
<dbReference type="Proteomes" id="UP001309876">
    <property type="component" value="Unassembled WGS sequence"/>
</dbReference>
<gene>
    <name evidence="3" type="ORF">LTR05_005486</name>
</gene>
<name>A0AAN7SXV3_9EURO</name>
<accession>A0AAN7SXV3</accession>
<evidence type="ECO:0000259" key="2">
    <source>
        <dbReference type="Pfam" id="PF22749"/>
    </source>
</evidence>
<dbReference type="EMBL" id="JAVRRJ010000005">
    <property type="protein sequence ID" value="KAK5084410.1"/>
    <property type="molecule type" value="Genomic_DNA"/>
</dbReference>
<dbReference type="GO" id="GO:0005634">
    <property type="term" value="C:nucleus"/>
    <property type="evidence" value="ECO:0007669"/>
    <property type="project" value="TreeGrafter"/>
</dbReference>
<feature type="domain" description="Arb2" evidence="2">
    <location>
        <begin position="15"/>
        <end position="321"/>
    </location>
</feature>
<dbReference type="Pfam" id="PF22749">
    <property type="entry name" value="Arb2"/>
    <property type="match status" value="1"/>
</dbReference>
<keyword evidence="4" id="KW-1185">Reference proteome</keyword>
<proteinExistence type="predicted"/>
<dbReference type="GO" id="GO:0031048">
    <property type="term" value="P:regulatory ncRNA-mediated heterochromatin formation"/>
    <property type="evidence" value="ECO:0007669"/>
    <property type="project" value="TreeGrafter"/>
</dbReference>
<dbReference type="GO" id="GO:0035197">
    <property type="term" value="F:siRNA binding"/>
    <property type="evidence" value="ECO:0007669"/>
    <property type="project" value="TreeGrafter"/>
</dbReference>
<organism evidence="3 4">
    <name type="scientific">Lithohypha guttulata</name>
    <dbReference type="NCBI Taxonomy" id="1690604"/>
    <lineage>
        <taxon>Eukaryota</taxon>
        <taxon>Fungi</taxon>
        <taxon>Dikarya</taxon>
        <taxon>Ascomycota</taxon>
        <taxon>Pezizomycotina</taxon>
        <taxon>Eurotiomycetes</taxon>
        <taxon>Chaetothyriomycetidae</taxon>
        <taxon>Chaetothyriales</taxon>
        <taxon>Trichomeriaceae</taxon>
        <taxon>Lithohypha</taxon>
    </lineage>
</organism>
<protein>
    <recommendedName>
        <fullName evidence="2">Arb2 domain-containing protein</fullName>
    </recommendedName>
</protein>
<evidence type="ECO:0000313" key="4">
    <source>
        <dbReference type="Proteomes" id="UP001309876"/>
    </source>
</evidence>
<feature type="region of interest" description="Disordered" evidence="1">
    <location>
        <begin position="380"/>
        <end position="423"/>
    </location>
</feature>
<sequence>MFRRLSNTLPPDPTFPTDLDKLGYFVNENDLIRQKANPKQGYQYKINRSERVNDAYKEAMNACSRKIVLERLLELGLQELPLPLNVTRDTKHVPILVSKDLATKKHTIVLFPDRQNDPGILAYRVLGQEGINIGSVINLVKAILGQSSTTPDATLSQDIETPGLVIANPSQLIWYRRGARPVTDREWLCLPRPSAVHEAMRIDEVENRVEGNKNFREHIQYIFEHVLYTNDGEPVICCPEAKFSIIGQEYVGSEVMQYLTNNWLGWHNRINCVALINPQHELSELFSTFDLTAPGDIAEKEEIVNFIAKRTRAYRLSQRPLETLLTGRRKLGCNIYAAGEIYYEESCLIRCWPSVLDWIELCRVSDAFAEPAFDINLSDDEEAEPKIRSPRRNGRPLTEEEQGNVRFHGNMEVTETGTVAKAE</sequence>
<comment type="caution">
    <text evidence="3">The sequence shown here is derived from an EMBL/GenBank/DDBJ whole genome shotgun (WGS) entry which is preliminary data.</text>
</comment>
<dbReference type="InterPro" id="IPR048263">
    <property type="entry name" value="Arb2"/>
</dbReference>
<dbReference type="PANTHER" id="PTHR21357:SF4">
    <property type="entry name" value="FAM172 FAMILY PROTEIN HOMOLOG CG10038"/>
    <property type="match status" value="1"/>
</dbReference>